<accession>A0AAD6XDB4</accession>
<gene>
    <name evidence="2" type="ORF">B0H15DRAFT_177085</name>
</gene>
<keyword evidence="3" id="KW-1185">Reference proteome</keyword>
<reference evidence="2" key="1">
    <citation type="submission" date="2023-03" db="EMBL/GenBank/DDBJ databases">
        <title>Massive genome expansion in bonnet fungi (Mycena s.s.) driven by repeated elements and novel gene families across ecological guilds.</title>
        <authorList>
            <consortium name="Lawrence Berkeley National Laboratory"/>
            <person name="Harder C.B."/>
            <person name="Miyauchi S."/>
            <person name="Viragh M."/>
            <person name="Kuo A."/>
            <person name="Thoen E."/>
            <person name="Andreopoulos B."/>
            <person name="Lu D."/>
            <person name="Skrede I."/>
            <person name="Drula E."/>
            <person name="Henrissat B."/>
            <person name="Morin E."/>
            <person name="Kohler A."/>
            <person name="Barry K."/>
            <person name="LaButti K."/>
            <person name="Morin E."/>
            <person name="Salamov A."/>
            <person name="Lipzen A."/>
            <person name="Mereny Z."/>
            <person name="Hegedus B."/>
            <person name="Baldrian P."/>
            <person name="Stursova M."/>
            <person name="Weitz H."/>
            <person name="Taylor A."/>
            <person name="Grigoriev I.V."/>
            <person name="Nagy L.G."/>
            <person name="Martin F."/>
            <person name="Kauserud H."/>
        </authorList>
    </citation>
    <scope>NUCLEOTIDE SEQUENCE</scope>
    <source>
        <strain evidence="2">CBHHK173m</strain>
    </source>
</reference>
<comment type="caution">
    <text evidence="2">The sequence shown here is derived from an EMBL/GenBank/DDBJ whole genome shotgun (WGS) entry which is preliminary data.</text>
</comment>
<evidence type="ECO:0000256" key="1">
    <source>
        <dbReference type="SAM" id="MobiDB-lite"/>
    </source>
</evidence>
<dbReference type="Proteomes" id="UP001222325">
    <property type="component" value="Unassembled WGS sequence"/>
</dbReference>
<organism evidence="2 3">
    <name type="scientific">Mycena belliarum</name>
    <dbReference type="NCBI Taxonomy" id="1033014"/>
    <lineage>
        <taxon>Eukaryota</taxon>
        <taxon>Fungi</taxon>
        <taxon>Dikarya</taxon>
        <taxon>Basidiomycota</taxon>
        <taxon>Agaricomycotina</taxon>
        <taxon>Agaricomycetes</taxon>
        <taxon>Agaricomycetidae</taxon>
        <taxon>Agaricales</taxon>
        <taxon>Marasmiineae</taxon>
        <taxon>Mycenaceae</taxon>
        <taxon>Mycena</taxon>
    </lineage>
</organism>
<protein>
    <submittedName>
        <fullName evidence="2">Uncharacterized protein</fullName>
    </submittedName>
</protein>
<evidence type="ECO:0000313" key="2">
    <source>
        <dbReference type="EMBL" id="KAJ7065082.1"/>
    </source>
</evidence>
<proteinExistence type="predicted"/>
<sequence length="121" mass="14303">MNELSKRRRSEAAGIEGTRGVPVLRVQMRHREPPSRSSSRVGIRLEDARAVTCRQCKQLDHLPRSCKGGRHKWFRCARYQLDFAKQKWKWTDTLDGRHIVEEVMTQAFKRECPCRKKLNRL</sequence>
<evidence type="ECO:0000313" key="3">
    <source>
        <dbReference type="Proteomes" id="UP001222325"/>
    </source>
</evidence>
<dbReference type="AlphaFoldDB" id="A0AAD6XDB4"/>
<dbReference type="EMBL" id="JARJCN010000186">
    <property type="protein sequence ID" value="KAJ7065082.1"/>
    <property type="molecule type" value="Genomic_DNA"/>
</dbReference>
<name>A0AAD6XDB4_9AGAR</name>
<feature type="region of interest" description="Disordered" evidence="1">
    <location>
        <begin position="1"/>
        <end position="41"/>
    </location>
</feature>